<protein>
    <submittedName>
        <fullName evidence="2">AAA family ATPase</fullName>
    </submittedName>
</protein>
<accession>A0A3N0WYB3</accession>
<reference evidence="3" key="2">
    <citation type="submission" date="2018-11" db="EMBL/GenBank/DDBJ databases">
        <title>Proposal to divide the Flavobacteriaceae and reorganize its genera based on Amino Acid Identity values calculated from whole genome sequences.</title>
        <authorList>
            <person name="Nicholson A.C."/>
            <person name="Gulvik C.A."/>
            <person name="Whitney A.M."/>
            <person name="Humrighouse B.W."/>
            <person name="Bell M."/>
            <person name="Holmens B."/>
            <person name="Steigerwalt A."/>
            <person name="Villarma A."/>
            <person name="Sheth M."/>
            <person name="Batra D."/>
            <person name="Pryor J."/>
            <person name="Bernardet J.-F."/>
            <person name="Hugo C."/>
            <person name="Kampfer P."/>
            <person name="Newman J."/>
            <person name="Mcquiston J.R."/>
        </authorList>
    </citation>
    <scope>NUCLEOTIDE SEQUENCE [LARGE SCALE GENOMIC DNA]</scope>
    <source>
        <strain evidence="3">H3056</strain>
    </source>
</reference>
<dbReference type="AlphaFoldDB" id="A0A3N0WYB3"/>
<dbReference type="GO" id="GO:0005524">
    <property type="term" value="F:ATP binding"/>
    <property type="evidence" value="ECO:0007669"/>
    <property type="project" value="InterPro"/>
</dbReference>
<gene>
    <name evidence="2" type="ORF">EGI11_04905</name>
</gene>
<evidence type="ECO:0000259" key="1">
    <source>
        <dbReference type="Pfam" id="PF00004"/>
    </source>
</evidence>
<organism evidence="2 3">
    <name type="scientific">Kaistella daneshvariae</name>
    <dbReference type="NCBI Taxonomy" id="2487074"/>
    <lineage>
        <taxon>Bacteria</taxon>
        <taxon>Pseudomonadati</taxon>
        <taxon>Bacteroidota</taxon>
        <taxon>Flavobacteriia</taxon>
        <taxon>Flavobacteriales</taxon>
        <taxon>Weeksellaceae</taxon>
        <taxon>Chryseobacterium group</taxon>
        <taxon>Kaistella</taxon>
    </lineage>
</organism>
<dbReference type="EMBL" id="RJUG01000002">
    <property type="protein sequence ID" value="ROI10090.1"/>
    <property type="molecule type" value="Genomic_DNA"/>
</dbReference>
<dbReference type="GO" id="GO:0016887">
    <property type="term" value="F:ATP hydrolysis activity"/>
    <property type="evidence" value="ECO:0007669"/>
    <property type="project" value="InterPro"/>
</dbReference>
<proteinExistence type="predicted"/>
<evidence type="ECO:0000313" key="3">
    <source>
        <dbReference type="Proteomes" id="UP000270224"/>
    </source>
</evidence>
<dbReference type="RefSeq" id="WP_123265336.1">
    <property type="nucleotide sequence ID" value="NZ_RJUG01000002.1"/>
</dbReference>
<dbReference type="SUPFAM" id="SSF52540">
    <property type="entry name" value="P-loop containing nucleoside triphosphate hydrolases"/>
    <property type="match status" value="1"/>
</dbReference>
<dbReference type="InterPro" id="IPR003959">
    <property type="entry name" value="ATPase_AAA_core"/>
</dbReference>
<dbReference type="OrthoDB" id="835620at2"/>
<name>A0A3N0WYB3_9FLAO</name>
<dbReference type="InterPro" id="IPR027417">
    <property type="entry name" value="P-loop_NTPase"/>
</dbReference>
<evidence type="ECO:0000313" key="2">
    <source>
        <dbReference type="EMBL" id="ROI10090.1"/>
    </source>
</evidence>
<reference evidence="3" key="1">
    <citation type="submission" date="2018-11" db="EMBL/GenBank/DDBJ databases">
        <title>Proposal to divide the Flavobacteriaceae and reorganize its genera based on Amino Acid Identity values calculated from whole genome sequences.</title>
        <authorList>
            <person name="Nicholson A.C."/>
            <person name="Gulvik C.A."/>
            <person name="Whitney A.M."/>
            <person name="Humrighouse B.W."/>
            <person name="Bell M."/>
            <person name="Holmes B."/>
            <person name="Steigerwalt A."/>
            <person name="Villarma A."/>
            <person name="Sheth M."/>
            <person name="Batra D."/>
            <person name="Pryor J."/>
            <person name="Bernardet J.-F."/>
            <person name="Hugo C."/>
            <person name="Kampfer P."/>
            <person name="Newman J."/>
            <person name="Mcquiston J.R."/>
        </authorList>
    </citation>
    <scope>NUCLEOTIDE SEQUENCE [LARGE SCALE GENOMIC DNA]</scope>
    <source>
        <strain evidence="3">H3056</strain>
    </source>
</reference>
<dbReference type="Pfam" id="PF00004">
    <property type="entry name" value="AAA"/>
    <property type="match status" value="1"/>
</dbReference>
<dbReference type="Proteomes" id="UP000270224">
    <property type="component" value="Unassembled WGS sequence"/>
</dbReference>
<comment type="caution">
    <text evidence="2">The sequence shown here is derived from an EMBL/GenBank/DDBJ whole genome shotgun (WGS) entry which is preliminary data.</text>
</comment>
<feature type="domain" description="ATPase AAA-type core" evidence="1">
    <location>
        <begin position="68"/>
        <end position="192"/>
    </location>
</feature>
<dbReference type="Gene3D" id="3.40.50.300">
    <property type="entry name" value="P-loop containing nucleotide triphosphate hydrolases"/>
    <property type="match status" value="1"/>
</dbReference>
<sequence>MHLPNTVIPASYNYPEVIAWLRTAARQQLKKELIIPEEERGIIFGLLAWFLQDELVAEKMGIDLKKGILLTGPIGCGKTTFFHLMRKMPTERKNFMMISTRQVVSEFMQSGFEVLETYSRGNLHNDQRVPKHLCFDDLGTEATSKYFGNECNVMAEILLTRYDLYKEKGVITHITTNLTASEIENMYGNRVRSRMREMFNLFGYKDFSTDKRR</sequence>